<gene>
    <name evidence="1" type="ORF">FKR81_37515</name>
</gene>
<sequence length="107" mass="11281">MDGIGTPHHRRIAAELCVGFAPHDKAALARMSGDDLTAQCEARAALFRYVYALLEQAKADGLESANNPRLSAVAGMWDLINELLVNAENAKLLANENAGSGDSESAG</sequence>
<organism evidence="1 2">
    <name type="scientific">Lentzea tibetensis</name>
    <dbReference type="NCBI Taxonomy" id="2591470"/>
    <lineage>
        <taxon>Bacteria</taxon>
        <taxon>Bacillati</taxon>
        <taxon>Actinomycetota</taxon>
        <taxon>Actinomycetes</taxon>
        <taxon>Pseudonocardiales</taxon>
        <taxon>Pseudonocardiaceae</taxon>
        <taxon>Lentzea</taxon>
    </lineage>
</organism>
<comment type="caution">
    <text evidence="1">The sequence shown here is derived from an EMBL/GenBank/DDBJ whole genome shotgun (WGS) entry which is preliminary data.</text>
</comment>
<dbReference type="Proteomes" id="UP000316639">
    <property type="component" value="Unassembled WGS sequence"/>
</dbReference>
<dbReference type="RefSeq" id="WP_186763400.1">
    <property type="nucleotide sequence ID" value="NZ_VOBR01000036.1"/>
</dbReference>
<dbReference type="AlphaFoldDB" id="A0A563EHP0"/>
<evidence type="ECO:0000313" key="2">
    <source>
        <dbReference type="Proteomes" id="UP000316639"/>
    </source>
</evidence>
<evidence type="ECO:0000313" key="1">
    <source>
        <dbReference type="EMBL" id="TWP46069.1"/>
    </source>
</evidence>
<protein>
    <submittedName>
        <fullName evidence="1">Uncharacterized protein</fullName>
    </submittedName>
</protein>
<name>A0A563EHP0_9PSEU</name>
<keyword evidence="2" id="KW-1185">Reference proteome</keyword>
<proteinExistence type="predicted"/>
<reference evidence="1 2" key="1">
    <citation type="submission" date="2019-07" db="EMBL/GenBank/DDBJ databases">
        <title>Lentzea xizangensis sp. nov., isolated from Qinghai-Tibetan Plateau Soils.</title>
        <authorList>
            <person name="Huang J."/>
        </authorList>
    </citation>
    <scope>NUCLEOTIDE SEQUENCE [LARGE SCALE GENOMIC DNA]</scope>
    <source>
        <strain evidence="1 2">FXJ1.1311</strain>
    </source>
</reference>
<dbReference type="EMBL" id="VOBR01000036">
    <property type="protein sequence ID" value="TWP46069.1"/>
    <property type="molecule type" value="Genomic_DNA"/>
</dbReference>
<accession>A0A563EHP0</accession>